<protein>
    <submittedName>
        <fullName evidence="1">Uncharacterized protein</fullName>
    </submittedName>
</protein>
<name>A0A2S7T2A5_9BACT</name>
<sequence>MYQYSIRFFWFPFFPVDYSKRAISATGSRCTFTIPFVYEIHSMYPLPNSTESFRPFLRISQNMNGEPDRKNVSIKRYNRCSVDGSTPAAVNPTSTKLTNIKEAIVAKVKYSGYGRGM</sequence>
<gene>
    <name evidence="1" type="ORF">CJD36_004895</name>
</gene>
<accession>A0A2S7T2A5</accession>
<comment type="caution">
    <text evidence="1">The sequence shown here is derived from an EMBL/GenBank/DDBJ whole genome shotgun (WGS) entry which is preliminary data.</text>
</comment>
<proteinExistence type="predicted"/>
<evidence type="ECO:0000313" key="2">
    <source>
        <dbReference type="Proteomes" id="UP000239872"/>
    </source>
</evidence>
<dbReference type="Proteomes" id="UP000239872">
    <property type="component" value="Unassembled WGS sequence"/>
</dbReference>
<evidence type="ECO:0000313" key="1">
    <source>
        <dbReference type="EMBL" id="PQJ13084.1"/>
    </source>
</evidence>
<dbReference type="AlphaFoldDB" id="A0A2S7T2A5"/>
<keyword evidence="2" id="KW-1185">Reference proteome</keyword>
<dbReference type="EMBL" id="PPSL01000001">
    <property type="protein sequence ID" value="PQJ13084.1"/>
    <property type="molecule type" value="Genomic_DNA"/>
</dbReference>
<organism evidence="1 2">
    <name type="scientific">Flavipsychrobacter stenotrophus</name>
    <dbReference type="NCBI Taxonomy" id="2077091"/>
    <lineage>
        <taxon>Bacteria</taxon>
        <taxon>Pseudomonadati</taxon>
        <taxon>Bacteroidota</taxon>
        <taxon>Chitinophagia</taxon>
        <taxon>Chitinophagales</taxon>
        <taxon>Chitinophagaceae</taxon>
        <taxon>Flavipsychrobacter</taxon>
    </lineage>
</organism>
<reference evidence="1 2" key="1">
    <citation type="submission" date="2018-01" db="EMBL/GenBank/DDBJ databases">
        <title>A novel member of the phylum Bacteroidetes isolated from glacier ice.</title>
        <authorList>
            <person name="Liu Q."/>
            <person name="Xin Y.-H."/>
        </authorList>
    </citation>
    <scope>NUCLEOTIDE SEQUENCE [LARGE SCALE GENOMIC DNA]</scope>
    <source>
        <strain evidence="1 2">RB1R16</strain>
    </source>
</reference>